<protein>
    <recommendedName>
        <fullName evidence="1">TNT domain-containing protein</fullName>
    </recommendedName>
</protein>
<keyword evidence="3" id="KW-1185">Reference proteome</keyword>
<reference evidence="2" key="1">
    <citation type="journal article" date="2014" name="Int. J. Syst. Evol. Microbiol.">
        <title>Complete genome sequence of Corynebacterium casei LMG S-19264T (=DSM 44701T), isolated from a smear-ripened cheese.</title>
        <authorList>
            <consortium name="US DOE Joint Genome Institute (JGI-PGF)"/>
            <person name="Walter F."/>
            <person name="Albersmeier A."/>
            <person name="Kalinowski J."/>
            <person name="Ruckert C."/>
        </authorList>
    </citation>
    <scope>NUCLEOTIDE SEQUENCE</scope>
    <source>
        <strain evidence="2">CGMCC 4.5737</strain>
    </source>
</reference>
<evidence type="ECO:0000259" key="1">
    <source>
        <dbReference type="Pfam" id="PF14021"/>
    </source>
</evidence>
<dbReference type="AlphaFoldDB" id="A0A8J3CFC5"/>
<sequence length="511" mass="55819">MADDEREPAGWGGPVDELGERGWGLLRRLVEVAGQEAPPEWEELDLVSRRVGRLGSDLVTATRRGGVPVQFRPSPACGELLDRLREITYRPDVGAWFTARVAVSRGADPKVELDRDHEPDWQSPVGPDAYREDFRRFPRAPEHVPAWLVRKVGLLRRIEGPAASSPFRIAQPFDGTDATGRPVVDRPAVPPGDRMPLLDYLSGAPVVRAGAGPEVDPLSPGGPAVVPRAFHTDGTWIWPASVAYYLRQHGVPPEPELVAHARKNDFVVPAVDQPALHAVGVVLGWLGEPESDGDRFETGVDEESVFQALRNRLVQLGVPPEAYRIGETAEGVWFLVRRGAEWVVSRSEGQEPARLLRFRDVADAAAFLLGVVLFGSVPARVRARAARGGGQHGATGQVIQPLSGEPPLDLYRDRRRIVLPTGAEIDRFGMDDGNVVYAAGTPFAMRSLPPDWFGLPYHAYRLLRPVEVLSGTAIPWFGQPGGGTAYVLPVALNELVMDGCLMLLPGYPRPY</sequence>
<comment type="caution">
    <text evidence="2">The sequence shown here is derived from an EMBL/GenBank/DDBJ whole genome shotgun (WGS) entry which is preliminary data.</text>
</comment>
<feature type="domain" description="TNT" evidence="1">
    <location>
        <begin position="419"/>
        <end position="501"/>
    </location>
</feature>
<dbReference type="Pfam" id="PF14021">
    <property type="entry name" value="TNT"/>
    <property type="match status" value="1"/>
</dbReference>
<dbReference type="RefSeq" id="WP_189058540.1">
    <property type="nucleotide sequence ID" value="NZ_BMMK01000014.1"/>
</dbReference>
<dbReference type="InterPro" id="IPR053024">
    <property type="entry name" value="Fungal_surface_NADase"/>
</dbReference>
<gene>
    <name evidence="2" type="ORF">GCM10012275_32760</name>
</gene>
<dbReference type="PANTHER" id="PTHR42059">
    <property type="entry name" value="TNT DOMAIN-CONTAINING PROTEIN"/>
    <property type="match status" value="1"/>
</dbReference>
<evidence type="ECO:0000313" key="2">
    <source>
        <dbReference type="EMBL" id="GGM59082.1"/>
    </source>
</evidence>
<accession>A0A8J3CFC5</accession>
<reference evidence="2" key="2">
    <citation type="submission" date="2020-09" db="EMBL/GenBank/DDBJ databases">
        <authorList>
            <person name="Sun Q."/>
            <person name="Zhou Y."/>
        </authorList>
    </citation>
    <scope>NUCLEOTIDE SEQUENCE</scope>
    <source>
        <strain evidence="2">CGMCC 4.5737</strain>
    </source>
</reference>
<proteinExistence type="predicted"/>
<dbReference type="EMBL" id="BMMK01000014">
    <property type="protein sequence ID" value="GGM59082.1"/>
    <property type="molecule type" value="Genomic_DNA"/>
</dbReference>
<dbReference type="PANTHER" id="PTHR42059:SF1">
    <property type="entry name" value="TNT DOMAIN-CONTAINING PROTEIN"/>
    <property type="match status" value="1"/>
</dbReference>
<evidence type="ECO:0000313" key="3">
    <source>
        <dbReference type="Proteomes" id="UP000637578"/>
    </source>
</evidence>
<dbReference type="InterPro" id="IPR036170">
    <property type="entry name" value="YezG-like_sf"/>
</dbReference>
<dbReference type="Proteomes" id="UP000637578">
    <property type="component" value="Unassembled WGS sequence"/>
</dbReference>
<dbReference type="GO" id="GO:0050135">
    <property type="term" value="F:NADP+ nucleosidase activity"/>
    <property type="evidence" value="ECO:0007669"/>
    <property type="project" value="InterPro"/>
</dbReference>
<dbReference type="SUPFAM" id="SSF160424">
    <property type="entry name" value="BH3703-like"/>
    <property type="match status" value="1"/>
</dbReference>
<dbReference type="InterPro" id="IPR025331">
    <property type="entry name" value="TNT"/>
</dbReference>
<name>A0A8J3CFC5_9PSEU</name>
<organism evidence="2 3">
    <name type="scientific">Longimycelium tulufanense</name>
    <dbReference type="NCBI Taxonomy" id="907463"/>
    <lineage>
        <taxon>Bacteria</taxon>
        <taxon>Bacillati</taxon>
        <taxon>Actinomycetota</taxon>
        <taxon>Actinomycetes</taxon>
        <taxon>Pseudonocardiales</taxon>
        <taxon>Pseudonocardiaceae</taxon>
        <taxon>Longimycelium</taxon>
    </lineage>
</organism>